<keyword evidence="5" id="KW-0539">Nucleus</keyword>
<feature type="domain" description="C2H2-type" evidence="8">
    <location>
        <begin position="729"/>
        <end position="756"/>
    </location>
</feature>
<evidence type="ECO:0000313" key="10">
    <source>
        <dbReference type="Proteomes" id="UP001497497"/>
    </source>
</evidence>
<dbReference type="GO" id="GO:0000981">
    <property type="term" value="F:DNA-binding transcription factor activity, RNA polymerase II-specific"/>
    <property type="evidence" value="ECO:0007669"/>
    <property type="project" value="TreeGrafter"/>
</dbReference>
<gene>
    <name evidence="9" type="ORF">GSLYS_00019458001</name>
</gene>
<dbReference type="PANTHER" id="PTHR24388:SF53">
    <property type="entry name" value="CHORION TRANSCRIPTION FACTOR CF2-RELATED"/>
    <property type="match status" value="1"/>
</dbReference>
<dbReference type="Gene3D" id="3.30.160.60">
    <property type="entry name" value="Classic Zinc Finger"/>
    <property type="match status" value="8"/>
</dbReference>
<dbReference type="AlphaFoldDB" id="A0AAV2IIM6"/>
<feature type="domain" description="C2H2-type" evidence="8">
    <location>
        <begin position="367"/>
        <end position="390"/>
    </location>
</feature>
<dbReference type="Pfam" id="PF00096">
    <property type="entry name" value="zf-C2H2"/>
    <property type="match status" value="3"/>
</dbReference>
<comment type="caution">
    <text evidence="9">The sequence shown here is derived from an EMBL/GenBank/DDBJ whole genome shotgun (WGS) entry which is preliminary data.</text>
</comment>
<keyword evidence="3 6" id="KW-0863">Zinc-finger</keyword>
<evidence type="ECO:0000313" key="9">
    <source>
        <dbReference type="EMBL" id="CAL1546081.1"/>
    </source>
</evidence>
<feature type="compositionally biased region" description="Acidic residues" evidence="7">
    <location>
        <begin position="223"/>
        <end position="235"/>
    </location>
</feature>
<dbReference type="InterPro" id="IPR050527">
    <property type="entry name" value="Snail/Krueppel_Znf"/>
</dbReference>
<feature type="region of interest" description="Disordered" evidence="7">
    <location>
        <begin position="204"/>
        <end position="235"/>
    </location>
</feature>
<dbReference type="SMART" id="SM00355">
    <property type="entry name" value="ZnF_C2H2"/>
    <property type="match status" value="19"/>
</dbReference>
<sequence>MEPKMASFGHGLLIEKSEEDVSFRIVQFDGALPNGLNQFSKSYPQDRFFSCDICEKIFPSTSIWLQHNRYTHNRTINTFENLPHSSGNREEHVCQFCCQRFPYKFMLDIHIKRKRHSDVKSFRCTLCREGFTTHKDREEHWMMSHPARSCALCGKQFTNIVMLRRHINNNCHGARFRKRPDTVEMSAEDNMVISDLRVKSSVEEIHENDSDEENPDITPRETEAEDEEDENDEDYECSKHFNEKVKCSTCGIEFSTFSGLWHHKLESHKEFYPEGLKEILQDKLKRNQSMLLNAHEAETQKISDQNKNRFFVIMRPEWPPEKPNLTVSIEDKEFVFKSRTVSAKSITVDALPQNSYDDAPFQKETTFECVECGEIFQFASNYREHRSRVHGECFEILRLLGAFQCTLCSETYPCQFMLDKHMKRHVGKKILPCTLCGVYFHKIQDRRLHWKTVHPGIGCPNCGKMYASIKYLQKHISLNCQDHFPPTKKFLEFQKKQHSDFEMSKNEKKVEKKIIRCHLCPKMCSSIHGWRRHMSETHEDAGFSKLSNTCIICNELVYGYKALEKHLLQNHAEDSGLPVEEEEGLVEEALKKSEMDIAMYRKAGASSTDIYQDEEGNYHCPSCSKTHTDVRALRTHIKTHINMKLECTICNKNFKNPTLLKQHVQRHRKDAVYMCDTCNKKFLTLQKLNKHRKVHHSSGNFVCELCGMSFALNDYLQKHKRCHSDKRPHCCTICGKNFRTKPELRVHVLIHTRETPYKCQYCNRGFSQRGNYRVHLAQHTGEKPYQCEQCDISFALLCHLKRHKITHDQKINYRCIWCEKECTQRKHMQLHVQRVHKEDFYQYEEQMKLETPVPIHPSQTKLYNRKLGKASKVRRQYRTRAQKCDATIQQLMNGVITKSEVLEEDMETSEDIVIEPMVEQMMKTSHESGGYEILVSEDHQNYAKHTLSAELIGQDASNVEIVMGENNEINIIIKDPSALRDVVGDHLEVGSVQIHDSLQQAVEAFVHHNSHVQDEEGHDSLGIEDLDKST</sequence>
<organism evidence="9 10">
    <name type="scientific">Lymnaea stagnalis</name>
    <name type="common">Great pond snail</name>
    <name type="synonym">Helix stagnalis</name>
    <dbReference type="NCBI Taxonomy" id="6523"/>
    <lineage>
        <taxon>Eukaryota</taxon>
        <taxon>Metazoa</taxon>
        <taxon>Spiralia</taxon>
        <taxon>Lophotrochozoa</taxon>
        <taxon>Mollusca</taxon>
        <taxon>Gastropoda</taxon>
        <taxon>Heterobranchia</taxon>
        <taxon>Euthyneura</taxon>
        <taxon>Panpulmonata</taxon>
        <taxon>Hygrophila</taxon>
        <taxon>Lymnaeoidea</taxon>
        <taxon>Lymnaeidae</taxon>
        <taxon>Lymnaea</taxon>
    </lineage>
</organism>
<feature type="domain" description="C2H2-type" evidence="8">
    <location>
        <begin position="49"/>
        <end position="72"/>
    </location>
</feature>
<feature type="domain" description="C2H2-type" evidence="8">
    <location>
        <begin position="645"/>
        <end position="672"/>
    </location>
</feature>
<name>A0AAV2IIM6_LYMST</name>
<dbReference type="EMBL" id="CAXITT010000768">
    <property type="protein sequence ID" value="CAL1546081.1"/>
    <property type="molecule type" value="Genomic_DNA"/>
</dbReference>
<evidence type="ECO:0000256" key="6">
    <source>
        <dbReference type="PROSITE-ProRule" id="PRU00042"/>
    </source>
</evidence>
<proteinExistence type="predicted"/>
<dbReference type="PROSITE" id="PS50157">
    <property type="entry name" value="ZINC_FINGER_C2H2_2"/>
    <property type="match status" value="12"/>
</dbReference>
<evidence type="ECO:0000256" key="5">
    <source>
        <dbReference type="ARBA" id="ARBA00023242"/>
    </source>
</evidence>
<dbReference type="InterPro" id="IPR013087">
    <property type="entry name" value="Znf_C2H2_type"/>
</dbReference>
<dbReference type="PANTHER" id="PTHR24388">
    <property type="entry name" value="ZINC FINGER PROTEIN"/>
    <property type="match status" value="1"/>
</dbReference>
<dbReference type="PROSITE" id="PS00028">
    <property type="entry name" value="ZINC_FINGER_C2H2_1"/>
    <property type="match status" value="14"/>
</dbReference>
<dbReference type="GO" id="GO:0008270">
    <property type="term" value="F:zinc ion binding"/>
    <property type="evidence" value="ECO:0007669"/>
    <property type="project" value="UniProtKB-KW"/>
</dbReference>
<feature type="domain" description="C2H2-type" evidence="8">
    <location>
        <begin position="618"/>
        <end position="645"/>
    </location>
</feature>
<dbReference type="SUPFAM" id="SSF57667">
    <property type="entry name" value="beta-beta-alpha zinc fingers"/>
    <property type="match status" value="7"/>
</dbReference>
<keyword evidence="1" id="KW-0479">Metal-binding</keyword>
<reference evidence="9 10" key="1">
    <citation type="submission" date="2024-04" db="EMBL/GenBank/DDBJ databases">
        <authorList>
            <consortium name="Genoscope - CEA"/>
            <person name="William W."/>
        </authorList>
    </citation>
    <scope>NUCLEOTIDE SEQUENCE [LARGE SCALE GENOMIC DNA]</scope>
</reference>
<protein>
    <recommendedName>
        <fullName evidence="8">C2H2-type domain-containing protein</fullName>
    </recommendedName>
</protein>
<feature type="domain" description="C2H2-type" evidence="8">
    <location>
        <begin position="701"/>
        <end position="728"/>
    </location>
</feature>
<evidence type="ECO:0000259" key="8">
    <source>
        <dbReference type="PROSITE" id="PS50157"/>
    </source>
</evidence>
<evidence type="ECO:0000256" key="7">
    <source>
        <dbReference type="SAM" id="MobiDB-lite"/>
    </source>
</evidence>
<evidence type="ECO:0000256" key="3">
    <source>
        <dbReference type="ARBA" id="ARBA00022771"/>
    </source>
</evidence>
<accession>A0AAV2IIM6</accession>
<dbReference type="InterPro" id="IPR036236">
    <property type="entry name" value="Znf_C2H2_sf"/>
</dbReference>
<dbReference type="Proteomes" id="UP001497497">
    <property type="component" value="Unassembled WGS sequence"/>
</dbReference>
<dbReference type="FunFam" id="3.30.160.60:FF:000882">
    <property type="entry name" value="Predicted gene, 21060"/>
    <property type="match status" value="1"/>
</dbReference>
<feature type="domain" description="C2H2-type" evidence="8">
    <location>
        <begin position="403"/>
        <end position="430"/>
    </location>
</feature>
<evidence type="ECO:0000256" key="4">
    <source>
        <dbReference type="ARBA" id="ARBA00022833"/>
    </source>
</evidence>
<feature type="domain" description="C2H2-type" evidence="8">
    <location>
        <begin position="245"/>
        <end position="273"/>
    </location>
</feature>
<dbReference type="FunFam" id="3.30.160.60:FF:000065">
    <property type="entry name" value="B-cell CLL/lymphoma 6, member B"/>
    <property type="match status" value="2"/>
</dbReference>
<keyword evidence="10" id="KW-1185">Reference proteome</keyword>
<feature type="domain" description="C2H2-type" evidence="8">
    <location>
        <begin position="148"/>
        <end position="172"/>
    </location>
</feature>
<keyword evidence="2" id="KW-0677">Repeat</keyword>
<feature type="domain" description="C2H2-type" evidence="8">
    <location>
        <begin position="673"/>
        <end position="700"/>
    </location>
</feature>
<dbReference type="GO" id="GO:0000978">
    <property type="term" value="F:RNA polymerase II cis-regulatory region sequence-specific DNA binding"/>
    <property type="evidence" value="ECO:0007669"/>
    <property type="project" value="TreeGrafter"/>
</dbReference>
<evidence type="ECO:0000256" key="2">
    <source>
        <dbReference type="ARBA" id="ARBA00022737"/>
    </source>
</evidence>
<feature type="domain" description="C2H2-type" evidence="8">
    <location>
        <begin position="785"/>
        <end position="807"/>
    </location>
</feature>
<feature type="domain" description="C2H2-type" evidence="8">
    <location>
        <begin position="757"/>
        <end position="784"/>
    </location>
</feature>
<keyword evidence="4" id="KW-0862">Zinc</keyword>
<evidence type="ECO:0000256" key="1">
    <source>
        <dbReference type="ARBA" id="ARBA00022723"/>
    </source>
</evidence>